<keyword evidence="3 5" id="KW-1133">Transmembrane helix</keyword>
<feature type="transmembrane region" description="Helical" evidence="5">
    <location>
        <begin position="207"/>
        <end position="229"/>
    </location>
</feature>
<dbReference type="GO" id="GO:0005886">
    <property type="term" value="C:plasma membrane"/>
    <property type="evidence" value="ECO:0007669"/>
    <property type="project" value="UniProtKB-SubCell"/>
</dbReference>
<dbReference type="Proteomes" id="UP000535543">
    <property type="component" value="Unassembled WGS sequence"/>
</dbReference>
<feature type="domain" description="Major facilitator superfamily (MFS) profile" evidence="6">
    <location>
        <begin position="1"/>
        <end position="387"/>
    </location>
</feature>
<evidence type="ECO:0000256" key="4">
    <source>
        <dbReference type="ARBA" id="ARBA00023136"/>
    </source>
</evidence>
<reference evidence="7 8" key="1">
    <citation type="submission" date="2019-05" db="EMBL/GenBank/DDBJ databases">
        <authorList>
            <person name="Lee S.D."/>
        </authorList>
    </citation>
    <scope>NUCLEOTIDE SEQUENCE [LARGE SCALE GENOMIC DNA]</scope>
    <source>
        <strain evidence="7 8">YC2-7</strain>
    </source>
</reference>
<proteinExistence type="predicted"/>
<feature type="transmembrane region" description="Helical" evidence="5">
    <location>
        <begin position="334"/>
        <end position="352"/>
    </location>
</feature>
<evidence type="ECO:0000256" key="1">
    <source>
        <dbReference type="ARBA" id="ARBA00004651"/>
    </source>
</evidence>
<organism evidence="7 8">
    <name type="scientific">Antrihabitans stalactiti</name>
    <dbReference type="NCBI Taxonomy" id="2584121"/>
    <lineage>
        <taxon>Bacteria</taxon>
        <taxon>Bacillati</taxon>
        <taxon>Actinomycetota</taxon>
        <taxon>Actinomycetes</taxon>
        <taxon>Mycobacteriales</taxon>
        <taxon>Nocardiaceae</taxon>
        <taxon>Antrihabitans</taxon>
    </lineage>
</organism>
<evidence type="ECO:0000256" key="5">
    <source>
        <dbReference type="SAM" id="Phobius"/>
    </source>
</evidence>
<evidence type="ECO:0000256" key="2">
    <source>
        <dbReference type="ARBA" id="ARBA00022692"/>
    </source>
</evidence>
<feature type="transmembrane region" description="Helical" evidence="5">
    <location>
        <begin position="358"/>
        <end position="379"/>
    </location>
</feature>
<accession>A0A848KQJ0</accession>
<comment type="subcellular location">
    <subcellularLocation>
        <location evidence="1">Cell membrane</location>
        <topology evidence="1">Multi-pass membrane protein</topology>
    </subcellularLocation>
</comment>
<keyword evidence="8" id="KW-1185">Reference proteome</keyword>
<feature type="transmembrane region" description="Helical" evidence="5">
    <location>
        <begin position="273"/>
        <end position="293"/>
    </location>
</feature>
<feature type="transmembrane region" description="Helical" evidence="5">
    <location>
        <begin position="299"/>
        <end position="322"/>
    </location>
</feature>
<dbReference type="PROSITE" id="PS50850">
    <property type="entry name" value="MFS"/>
    <property type="match status" value="1"/>
</dbReference>
<protein>
    <submittedName>
        <fullName evidence="7">MFS transporter</fullName>
    </submittedName>
</protein>
<evidence type="ECO:0000256" key="3">
    <source>
        <dbReference type="ARBA" id="ARBA00022989"/>
    </source>
</evidence>
<comment type="caution">
    <text evidence="7">The sequence shown here is derived from an EMBL/GenBank/DDBJ whole genome shotgun (WGS) entry which is preliminary data.</text>
</comment>
<dbReference type="AlphaFoldDB" id="A0A848KQJ0"/>
<feature type="transmembrane region" description="Helical" evidence="5">
    <location>
        <begin position="46"/>
        <end position="66"/>
    </location>
</feature>
<feature type="transmembrane region" description="Helical" evidence="5">
    <location>
        <begin position="166"/>
        <end position="187"/>
    </location>
</feature>
<dbReference type="Pfam" id="PF07690">
    <property type="entry name" value="MFS_1"/>
    <property type="match status" value="1"/>
</dbReference>
<dbReference type="InterPro" id="IPR020846">
    <property type="entry name" value="MFS_dom"/>
</dbReference>
<sequence>MATDIAAPPRAARAGVFGIFGLNGFLLSMWVVHIPTITDQTGISKATLGLMILILAPGALAGMQVAGPLADRFGSKNLITIGAVLLCITVLGPGFATTVVQLAIALAVFGFANGVMDVSMNTQAVYVERLYGRPILAAFHALFSCGGFVGALFGSATLAAQWDIRYTLALASGIGVVATVLCSRVLLPKVGRDRAEPGGRTHVTGKVVLLGVLAFALLLSEGVANDWSALQMQDRLGSTDAVAALAFGAFSIAMTIGRFGADRVAGAFGPVAVLRFGTMLAAGGMALVMVSPWTSLNLVGWTLFGIGLAGGVPQIFTAAGNLSTASTGAIMSRVFGIGYLGFLAGPSLIGWLTKVVPLTTAMAVPLICVLAATLLAGAVRAPSASSA</sequence>
<feature type="transmembrane region" description="Helical" evidence="5">
    <location>
        <begin position="241"/>
        <end position="261"/>
    </location>
</feature>
<feature type="transmembrane region" description="Helical" evidence="5">
    <location>
        <begin position="134"/>
        <end position="160"/>
    </location>
</feature>
<dbReference type="PANTHER" id="PTHR23514">
    <property type="entry name" value="BYPASS OF STOP CODON PROTEIN 6"/>
    <property type="match status" value="1"/>
</dbReference>
<evidence type="ECO:0000313" key="8">
    <source>
        <dbReference type="Proteomes" id="UP000535543"/>
    </source>
</evidence>
<dbReference type="InterPro" id="IPR036259">
    <property type="entry name" value="MFS_trans_sf"/>
</dbReference>
<evidence type="ECO:0000259" key="6">
    <source>
        <dbReference type="PROSITE" id="PS50850"/>
    </source>
</evidence>
<evidence type="ECO:0000313" key="7">
    <source>
        <dbReference type="EMBL" id="NMN98862.1"/>
    </source>
</evidence>
<keyword evidence="2 5" id="KW-0812">Transmembrane</keyword>
<dbReference type="InterPro" id="IPR051788">
    <property type="entry name" value="MFS_Transporter"/>
</dbReference>
<dbReference type="GO" id="GO:0022857">
    <property type="term" value="F:transmembrane transporter activity"/>
    <property type="evidence" value="ECO:0007669"/>
    <property type="project" value="InterPro"/>
</dbReference>
<dbReference type="SUPFAM" id="SSF103473">
    <property type="entry name" value="MFS general substrate transporter"/>
    <property type="match status" value="1"/>
</dbReference>
<keyword evidence="4 5" id="KW-0472">Membrane</keyword>
<feature type="transmembrane region" description="Helical" evidence="5">
    <location>
        <begin position="12"/>
        <end position="34"/>
    </location>
</feature>
<feature type="transmembrane region" description="Helical" evidence="5">
    <location>
        <begin position="78"/>
        <end position="96"/>
    </location>
</feature>
<dbReference type="RefSeq" id="WP_169593611.1">
    <property type="nucleotide sequence ID" value="NZ_VCQU01000013.1"/>
</dbReference>
<dbReference type="PANTHER" id="PTHR23514:SF13">
    <property type="entry name" value="INNER MEMBRANE PROTEIN YBJJ"/>
    <property type="match status" value="1"/>
</dbReference>
<dbReference type="Gene3D" id="1.20.1250.20">
    <property type="entry name" value="MFS general substrate transporter like domains"/>
    <property type="match status" value="2"/>
</dbReference>
<name>A0A848KQJ0_9NOCA</name>
<reference evidence="7 8" key="2">
    <citation type="submission" date="2020-06" db="EMBL/GenBank/DDBJ databases">
        <title>Antribacter stalactiti gen. nov., sp. nov., a new member of the family Nacardiaceae isolated from a cave.</title>
        <authorList>
            <person name="Kim I.S."/>
        </authorList>
    </citation>
    <scope>NUCLEOTIDE SEQUENCE [LARGE SCALE GENOMIC DNA]</scope>
    <source>
        <strain evidence="7 8">YC2-7</strain>
    </source>
</reference>
<dbReference type="CDD" id="cd17393">
    <property type="entry name" value="MFS_MosC_like"/>
    <property type="match status" value="1"/>
</dbReference>
<gene>
    <name evidence="7" type="ORF">FGL95_27885</name>
</gene>
<dbReference type="InterPro" id="IPR011701">
    <property type="entry name" value="MFS"/>
</dbReference>
<dbReference type="EMBL" id="VCQU01000013">
    <property type="protein sequence ID" value="NMN98862.1"/>
    <property type="molecule type" value="Genomic_DNA"/>
</dbReference>